<evidence type="ECO:0000256" key="2">
    <source>
        <dbReference type="ARBA" id="ARBA00022485"/>
    </source>
</evidence>
<accession>A0ABZ2J5G1</accession>
<proteinExistence type="inferred from homology"/>
<keyword evidence="9" id="KW-1185">Reference proteome</keyword>
<keyword evidence="5" id="KW-0411">Iron-sulfur</keyword>
<evidence type="ECO:0000259" key="7">
    <source>
        <dbReference type="Pfam" id="PF05681"/>
    </source>
</evidence>
<dbReference type="EC" id="4.2.1.2" evidence="8"/>
<keyword evidence="4" id="KW-0408">Iron</keyword>
<evidence type="ECO:0000256" key="4">
    <source>
        <dbReference type="ARBA" id="ARBA00023004"/>
    </source>
</evidence>
<dbReference type="InterPro" id="IPR004646">
    <property type="entry name" value="Fe-S_hydro-lyase_TtdA-typ_cat"/>
</dbReference>
<dbReference type="NCBIfam" id="TIGR00722">
    <property type="entry name" value="ttdA_fumA_fumB"/>
    <property type="match status" value="1"/>
</dbReference>
<name>A0ABZ2J5G1_9CHLR</name>
<evidence type="ECO:0000313" key="9">
    <source>
        <dbReference type="Proteomes" id="UP001375370"/>
    </source>
</evidence>
<sequence>MREIQTSVIAQTVARLAEEANYELGSDIQVALGRAKDAEKSPLGREILDSFAENAHRAPELRRPLCQDTGVAVVFLDIGQDVHFTGGDLEAAVVEGVRSGYQKGFLRKSMVAEPFTGRKNTGDNTPPVIHYRLVPGHQVKISLMAKGSGAENMSRLFMLKPADSRDGVIDAAVTTVEEAGGKACPPVIVGIGIGGTAEASMLQAKRSLLRKVGQPSAEAETAALEQEILSRVNRLGIGPLGLGGTVTAMAVHIESLPCHIASLPVAVNLQCHSARHREVLL</sequence>
<evidence type="ECO:0000256" key="3">
    <source>
        <dbReference type="ARBA" id="ARBA00022723"/>
    </source>
</evidence>
<keyword evidence="6 8" id="KW-0456">Lyase</keyword>
<feature type="domain" description="Fe-S hydro-lyase tartrate dehydratase alpha-type catalytic" evidence="7">
    <location>
        <begin position="11"/>
        <end position="279"/>
    </location>
</feature>
<reference evidence="8 9" key="1">
    <citation type="submission" date="2024-03" db="EMBL/GenBank/DDBJ databases">
        <title>A Dehalogenimonas Isolated from Estuarine Sediments Dihaloeliminates Chlorinated Alkanes.</title>
        <authorList>
            <person name="Yang Y."/>
            <person name="Wang H."/>
        </authorList>
    </citation>
    <scope>NUCLEOTIDE SEQUENCE [LARGE SCALE GENOMIC DNA]</scope>
    <source>
        <strain evidence="8 9">W</strain>
    </source>
</reference>
<organism evidence="8 9">
    <name type="scientific">Candidatus Dehalogenimonas loeffleri</name>
    <dbReference type="NCBI Taxonomy" id="3127115"/>
    <lineage>
        <taxon>Bacteria</taxon>
        <taxon>Bacillati</taxon>
        <taxon>Chloroflexota</taxon>
        <taxon>Dehalococcoidia</taxon>
        <taxon>Dehalococcoidales</taxon>
        <taxon>Dehalococcoidaceae</taxon>
        <taxon>Dehalogenimonas</taxon>
    </lineage>
</organism>
<keyword evidence="2" id="KW-0004">4Fe-4S</keyword>
<dbReference type="Proteomes" id="UP001375370">
    <property type="component" value="Chromosome"/>
</dbReference>
<dbReference type="GO" id="GO:0004333">
    <property type="term" value="F:fumarate hydratase activity"/>
    <property type="evidence" value="ECO:0007669"/>
    <property type="project" value="UniProtKB-EC"/>
</dbReference>
<evidence type="ECO:0000256" key="5">
    <source>
        <dbReference type="ARBA" id="ARBA00023014"/>
    </source>
</evidence>
<dbReference type="NCBIfam" id="NF004885">
    <property type="entry name" value="PRK06246.1"/>
    <property type="match status" value="1"/>
</dbReference>
<dbReference type="PANTHER" id="PTHR30389">
    <property type="entry name" value="FUMARATE HYDRATASE-RELATED"/>
    <property type="match status" value="1"/>
</dbReference>
<evidence type="ECO:0000256" key="6">
    <source>
        <dbReference type="ARBA" id="ARBA00023239"/>
    </source>
</evidence>
<gene>
    <name evidence="8" type="ORF">V8247_06400</name>
</gene>
<protein>
    <submittedName>
        <fullName evidence="8">Fumarate hydratase</fullName>
        <ecNumber evidence="8">4.2.1.2</ecNumber>
    </submittedName>
</protein>
<evidence type="ECO:0000256" key="1">
    <source>
        <dbReference type="ARBA" id="ARBA00008876"/>
    </source>
</evidence>
<dbReference type="InterPro" id="IPR051208">
    <property type="entry name" value="Class-I_Fumarase/Tartrate_DH"/>
</dbReference>
<dbReference type="Pfam" id="PF05681">
    <property type="entry name" value="Fumerase"/>
    <property type="match status" value="1"/>
</dbReference>
<dbReference type="EMBL" id="CP146612">
    <property type="protein sequence ID" value="WWX24889.1"/>
    <property type="molecule type" value="Genomic_DNA"/>
</dbReference>
<evidence type="ECO:0000313" key="8">
    <source>
        <dbReference type="EMBL" id="WWX24889.1"/>
    </source>
</evidence>
<dbReference type="RefSeq" id="WP_338737014.1">
    <property type="nucleotide sequence ID" value="NZ_CP146612.1"/>
</dbReference>
<keyword evidence="3" id="KW-0479">Metal-binding</keyword>
<comment type="similarity">
    <text evidence="1">Belongs to the class-I fumarase family.</text>
</comment>
<dbReference type="PANTHER" id="PTHR30389:SF17">
    <property type="entry name" value="L(+)-TARTRATE DEHYDRATASE SUBUNIT ALPHA-RELATED"/>
    <property type="match status" value="1"/>
</dbReference>